<dbReference type="GO" id="GO:0006644">
    <property type="term" value="P:phospholipid metabolic process"/>
    <property type="evidence" value="ECO:0007669"/>
    <property type="project" value="InterPro"/>
</dbReference>
<dbReference type="GO" id="GO:0005509">
    <property type="term" value="F:calcium ion binding"/>
    <property type="evidence" value="ECO:0007669"/>
    <property type="project" value="InterPro"/>
</dbReference>
<keyword evidence="3 5" id="KW-0964">Secreted</keyword>
<comment type="caution">
    <text evidence="7">The sequence shown here is derived from an EMBL/GenBank/DDBJ whole genome shotgun (WGS) entry which is preliminary data.</text>
</comment>
<comment type="subcellular location">
    <subcellularLocation>
        <location evidence="2 5">Secreted</location>
    </subcellularLocation>
</comment>
<proteinExistence type="inferred from homology"/>
<dbReference type="InterPro" id="IPR016090">
    <property type="entry name" value="PLA2-like_dom"/>
</dbReference>
<gene>
    <name evidence="7" type="ORF">B4U80_02422</name>
</gene>
<evidence type="ECO:0000313" key="8">
    <source>
        <dbReference type="Proteomes" id="UP000288716"/>
    </source>
</evidence>
<dbReference type="GO" id="GO:0004623">
    <property type="term" value="F:phospholipase A2 activity"/>
    <property type="evidence" value="ECO:0007669"/>
    <property type="project" value="UniProtKB-EC"/>
</dbReference>
<evidence type="ECO:0000256" key="1">
    <source>
        <dbReference type="ARBA" id="ARBA00001604"/>
    </source>
</evidence>
<name>A0A443SEV1_9ACAR</name>
<dbReference type="OrthoDB" id="5841574at2759"/>
<dbReference type="STRING" id="299467.A0A443SEV1"/>
<dbReference type="InterPro" id="IPR001211">
    <property type="entry name" value="PLA2"/>
</dbReference>
<dbReference type="AlphaFoldDB" id="A0A443SEV1"/>
<keyword evidence="4" id="KW-0479">Metal-binding</keyword>
<accession>A0A443SEV1</accession>
<keyword evidence="4 5" id="KW-0106">Calcium</keyword>
<comment type="similarity">
    <text evidence="5">Belongs to the phospholipase A2 family.</text>
</comment>
<dbReference type="Proteomes" id="UP000288716">
    <property type="component" value="Unassembled WGS sequence"/>
</dbReference>
<dbReference type="PANTHER" id="PTHR11716:SF107">
    <property type="entry name" value="PHOSPHOLIPASE A2"/>
    <property type="match status" value="1"/>
</dbReference>
<organism evidence="7 8">
    <name type="scientific">Leptotrombidium deliense</name>
    <dbReference type="NCBI Taxonomy" id="299467"/>
    <lineage>
        <taxon>Eukaryota</taxon>
        <taxon>Metazoa</taxon>
        <taxon>Ecdysozoa</taxon>
        <taxon>Arthropoda</taxon>
        <taxon>Chelicerata</taxon>
        <taxon>Arachnida</taxon>
        <taxon>Acari</taxon>
        <taxon>Acariformes</taxon>
        <taxon>Trombidiformes</taxon>
        <taxon>Prostigmata</taxon>
        <taxon>Anystina</taxon>
        <taxon>Parasitengona</taxon>
        <taxon>Trombiculoidea</taxon>
        <taxon>Trombiculidae</taxon>
        <taxon>Leptotrombidium</taxon>
    </lineage>
</organism>
<keyword evidence="5" id="KW-0443">Lipid metabolism</keyword>
<feature type="binding site" evidence="4">
    <location>
        <position position="60"/>
    </location>
    <ligand>
        <name>Ca(2+)</name>
        <dbReference type="ChEBI" id="CHEBI:29108"/>
    </ligand>
</feature>
<dbReference type="PANTHER" id="PTHR11716">
    <property type="entry name" value="PHOSPHOLIPASE A2 FAMILY MEMBER"/>
    <property type="match status" value="1"/>
</dbReference>
<evidence type="ECO:0000256" key="3">
    <source>
        <dbReference type="ARBA" id="ARBA00022525"/>
    </source>
</evidence>
<keyword evidence="5" id="KW-0378">Hydrolase</keyword>
<dbReference type="VEuPathDB" id="VectorBase:LDEU005993"/>
<reference evidence="7 8" key="1">
    <citation type="journal article" date="2018" name="Gigascience">
        <title>Genomes of trombidid mites reveal novel predicted allergens and laterally-transferred genes associated with secondary metabolism.</title>
        <authorList>
            <person name="Dong X."/>
            <person name="Chaisiri K."/>
            <person name="Xia D."/>
            <person name="Armstrong S.D."/>
            <person name="Fang Y."/>
            <person name="Donnelly M.J."/>
            <person name="Kadowaki T."/>
            <person name="McGarry J.W."/>
            <person name="Darby A.C."/>
            <person name="Makepeace B.L."/>
        </authorList>
    </citation>
    <scope>NUCLEOTIDE SEQUENCE [LARGE SCALE GENOMIC DNA]</scope>
    <source>
        <strain evidence="7">UoL-UT</strain>
    </source>
</reference>
<protein>
    <recommendedName>
        <fullName evidence="5">Phospholipase A2</fullName>
        <ecNumber evidence="5">3.1.1.4</ecNumber>
    </recommendedName>
</protein>
<feature type="domain" description="Phospholipase A2-like central" evidence="6">
    <location>
        <begin position="36"/>
        <end position="74"/>
    </location>
</feature>
<dbReference type="SUPFAM" id="SSF48619">
    <property type="entry name" value="Phospholipase A2, PLA2"/>
    <property type="match status" value="1"/>
</dbReference>
<dbReference type="Pfam" id="PF00068">
    <property type="entry name" value="Phospholip_A2_1"/>
    <property type="match status" value="1"/>
</dbReference>
<dbReference type="EMBL" id="NCKV01003115">
    <property type="protein sequence ID" value="RWS26048.1"/>
    <property type="molecule type" value="Genomic_DNA"/>
</dbReference>
<evidence type="ECO:0000256" key="4">
    <source>
        <dbReference type="PIRSR" id="PIRSR601211-2"/>
    </source>
</evidence>
<comment type="cofactor">
    <cofactor evidence="4">
        <name>Ca(2+)</name>
        <dbReference type="ChEBI" id="CHEBI:29108"/>
    </cofactor>
    <text evidence="4">Binds 1 Ca(2+) ion per subunit.</text>
</comment>
<evidence type="ECO:0000313" key="7">
    <source>
        <dbReference type="EMBL" id="RWS26048.1"/>
    </source>
</evidence>
<dbReference type="Gene3D" id="1.20.90.10">
    <property type="entry name" value="Phospholipase A2 domain"/>
    <property type="match status" value="1"/>
</dbReference>
<keyword evidence="8" id="KW-1185">Reference proteome</keyword>
<sequence length="75" mass="8191">MCAHFINANLAKSNEFSNSHNSSVANTTHRRAKRSILQLASMIKCVTGCDAMLYKGYGCYCGYSGRGVPVDLIDE</sequence>
<evidence type="ECO:0000259" key="6">
    <source>
        <dbReference type="Pfam" id="PF00068"/>
    </source>
</evidence>
<dbReference type="GO" id="GO:0050482">
    <property type="term" value="P:arachidonate secretion"/>
    <property type="evidence" value="ECO:0007669"/>
    <property type="project" value="InterPro"/>
</dbReference>
<evidence type="ECO:0000256" key="5">
    <source>
        <dbReference type="RuleBase" id="RU361236"/>
    </source>
</evidence>
<comment type="catalytic activity">
    <reaction evidence="1 5">
        <text>a 1,2-diacyl-sn-glycero-3-phosphocholine + H2O = a 1-acyl-sn-glycero-3-phosphocholine + a fatty acid + H(+)</text>
        <dbReference type="Rhea" id="RHEA:15801"/>
        <dbReference type="ChEBI" id="CHEBI:15377"/>
        <dbReference type="ChEBI" id="CHEBI:15378"/>
        <dbReference type="ChEBI" id="CHEBI:28868"/>
        <dbReference type="ChEBI" id="CHEBI:57643"/>
        <dbReference type="ChEBI" id="CHEBI:58168"/>
        <dbReference type="EC" id="3.1.1.4"/>
    </reaction>
</comment>
<feature type="binding site" evidence="4">
    <location>
        <position position="62"/>
    </location>
    <ligand>
        <name>Ca(2+)</name>
        <dbReference type="ChEBI" id="CHEBI:29108"/>
    </ligand>
</feature>
<evidence type="ECO:0000256" key="2">
    <source>
        <dbReference type="ARBA" id="ARBA00004613"/>
    </source>
</evidence>
<dbReference type="EC" id="3.1.1.4" evidence="5"/>
<dbReference type="PRINTS" id="PR00389">
    <property type="entry name" value="PHPHLIPASEA2"/>
</dbReference>
<dbReference type="GO" id="GO:0016042">
    <property type="term" value="P:lipid catabolic process"/>
    <property type="evidence" value="ECO:0007669"/>
    <property type="project" value="InterPro"/>
</dbReference>
<dbReference type="InterPro" id="IPR036444">
    <property type="entry name" value="PLipase_A2_dom_sf"/>
</dbReference>
<dbReference type="GO" id="GO:0005576">
    <property type="term" value="C:extracellular region"/>
    <property type="evidence" value="ECO:0007669"/>
    <property type="project" value="UniProtKB-SubCell"/>
</dbReference>